<dbReference type="Proteomes" id="UP000001194">
    <property type="component" value="Unassembled WGS sequence"/>
</dbReference>
<dbReference type="GO" id="GO:0004089">
    <property type="term" value="F:carbonate dehydratase activity"/>
    <property type="evidence" value="ECO:0007669"/>
    <property type="project" value="InterPro"/>
</dbReference>
<dbReference type="RefSeq" id="XP_001874325.1">
    <property type="nucleotide sequence ID" value="XM_001874290.1"/>
</dbReference>
<dbReference type="Gene3D" id="3.40.1050.10">
    <property type="entry name" value="Carbonic anhydrase"/>
    <property type="match status" value="1"/>
</dbReference>
<accession>B0CPM2</accession>
<protein>
    <submittedName>
        <fullName evidence="1">Predicted protein</fullName>
    </submittedName>
</protein>
<evidence type="ECO:0000313" key="1">
    <source>
        <dbReference type="EMBL" id="EDR16117.1"/>
    </source>
</evidence>
<dbReference type="SUPFAM" id="SSF53056">
    <property type="entry name" value="beta-carbonic anhydrase, cab"/>
    <property type="match status" value="1"/>
</dbReference>
<organism evidence="2">
    <name type="scientific">Laccaria bicolor (strain S238N-H82 / ATCC MYA-4686)</name>
    <name type="common">Bicoloured deceiver</name>
    <name type="synonym">Laccaria laccata var. bicolor</name>
    <dbReference type="NCBI Taxonomy" id="486041"/>
    <lineage>
        <taxon>Eukaryota</taxon>
        <taxon>Fungi</taxon>
        <taxon>Dikarya</taxon>
        <taxon>Basidiomycota</taxon>
        <taxon>Agaricomycotina</taxon>
        <taxon>Agaricomycetes</taxon>
        <taxon>Agaricomycetidae</taxon>
        <taxon>Agaricales</taxon>
        <taxon>Agaricineae</taxon>
        <taxon>Hydnangiaceae</taxon>
        <taxon>Laccaria</taxon>
    </lineage>
</organism>
<dbReference type="InterPro" id="IPR036874">
    <property type="entry name" value="Carbonic_anhydrase_sf"/>
</dbReference>
<dbReference type="GO" id="GO:0008270">
    <property type="term" value="F:zinc ion binding"/>
    <property type="evidence" value="ECO:0007669"/>
    <property type="project" value="InterPro"/>
</dbReference>
<reference evidence="1 2" key="1">
    <citation type="journal article" date="2008" name="Nature">
        <title>The genome of Laccaria bicolor provides insights into mycorrhizal symbiosis.</title>
        <authorList>
            <person name="Martin F."/>
            <person name="Aerts A."/>
            <person name="Ahren D."/>
            <person name="Brun A."/>
            <person name="Danchin E.G.J."/>
            <person name="Duchaussoy F."/>
            <person name="Gibon J."/>
            <person name="Kohler A."/>
            <person name="Lindquist E."/>
            <person name="Pereda V."/>
            <person name="Salamov A."/>
            <person name="Shapiro H.J."/>
            <person name="Wuyts J."/>
            <person name="Blaudez D."/>
            <person name="Buee M."/>
            <person name="Brokstein P."/>
            <person name="Canbaeck B."/>
            <person name="Cohen D."/>
            <person name="Courty P.E."/>
            <person name="Coutinho P.M."/>
            <person name="Delaruelle C."/>
            <person name="Detter J.C."/>
            <person name="Deveau A."/>
            <person name="DiFazio S."/>
            <person name="Duplessis S."/>
            <person name="Fraissinet-Tachet L."/>
            <person name="Lucic E."/>
            <person name="Frey-Klett P."/>
            <person name="Fourrey C."/>
            <person name="Feussner I."/>
            <person name="Gay G."/>
            <person name="Grimwood J."/>
            <person name="Hoegger P.J."/>
            <person name="Jain P."/>
            <person name="Kilaru S."/>
            <person name="Labbe J."/>
            <person name="Lin Y.C."/>
            <person name="Legue V."/>
            <person name="Le Tacon F."/>
            <person name="Marmeisse R."/>
            <person name="Melayah D."/>
            <person name="Montanini B."/>
            <person name="Muratet M."/>
            <person name="Nehls U."/>
            <person name="Niculita-Hirzel H."/>
            <person name="Oudot-Le Secq M.P."/>
            <person name="Peter M."/>
            <person name="Quesneville H."/>
            <person name="Rajashekar B."/>
            <person name="Reich M."/>
            <person name="Rouhier N."/>
            <person name="Schmutz J."/>
            <person name="Yin T."/>
            <person name="Chalot M."/>
            <person name="Henrissat B."/>
            <person name="Kuees U."/>
            <person name="Lucas S."/>
            <person name="Van de Peer Y."/>
            <person name="Podila G.K."/>
            <person name="Polle A."/>
            <person name="Pukkila P.J."/>
            <person name="Richardson P.M."/>
            <person name="Rouze P."/>
            <person name="Sanders I.R."/>
            <person name="Stajich J.E."/>
            <person name="Tunlid A."/>
            <person name="Tuskan G."/>
            <person name="Grigoriev I.V."/>
        </authorList>
    </citation>
    <scope>NUCLEOTIDE SEQUENCE [LARGE SCALE GENOMIC DNA]</scope>
    <source>
        <strain evidence="2">S238N-H82 / ATCC MYA-4686</strain>
    </source>
</reference>
<gene>
    <name evidence="1" type="ORF">LACBIDRAFT_301888</name>
</gene>
<proteinExistence type="predicted"/>
<dbReference type="OrthoDB" id="10248475at2759"/>
<dbReference type="InParanoid" id="B0CPM2"/>
<dbReference type="AlphaFoldDB" id="B0CPM2"/>
<name>B0CPM2_LACBS</name>
<dbReference type="KEGG" id="lbc:LACBIDRAFT_301888"/>
<keyword evidence="2" id="KW-1185">Reference proteome</keyword>
<dbReference type="EMBL" id="DS547091">
    <property type="protein sequence ID" value="EDR16117.1"/>
    <property type="molecule type" value="Genomic_DNA"/>
</dbReference>
<evidence type="ECO:0000313" key="2">
    <source>
        <dbReference type="Proteomes" id="UP000001194"/>
    </source>
</evidence>
<dbReference type="HOGENOM" id="CLU_2622428_0_0_1"/>
<dbReference type="GeneID" id="6068786"/>
<sequence>MEEFALIYIVHYAHDLEGVPVYIHGWVYDVESGEVSDLGVSAGPSGKEVPPTPFPLVGSLTFLKLMCLVNLGSIPTRL</sequence>